<keyword evidence="3" id="KW-1185">Reference proteome</keyword>
<keyword evidence="1" id="KW-1133">Transmembrane helix</keyword>
<gene>
    <name evidence="2" type="ORF">GO495_14130</name>
</gene>
<accession>A0A6N8J9C4</accession>
<feature type="transmembrane region" description="Helical" evidence="1">
    <location>
        <begin position="498"/>
        <end position="517"/>
    </location>
</feature>
<dbReference type="OrthoDB" id="1488190at2"/>
<dbReference type="Proteomes" id="UP000468388">
    <property type="component" value="Unassembled WGS sequence"/>
</dbReference>
<name>A0A6N8J9C4_9BACT</name>
<evidence type="ECO:0000313" key="3">
    <source>
        <dbReference type="Proteomes" id="UP000468388"/>
    </source>
</evidence>
<dbReference type="RefSeq" id="WP_157300350.1">
    <property type="nucleotide sequence ID" value="NZ_BAAAZB010000006.1"/>
</dbReference>
<reference evidence="2 3" key="1">
    <citation type="submission" date="2019-12" db="EMBL/GenBank/DDBJ databases">
        <title>The draft genomic sequence of strain Chitinophaga oryziterrae JCM 16595.</title>
        <authorList>
            <person name="Zhang X."/>
        </authorList>
    </citation>
    <scope>NUCLEOTIDE SEQUENCE [LARGE SCALE GENOMIC DNA]</scope>
    <source>
        <strain evidence="2 3">JCM 16595</strain>
    </source>
</reference>
<evidence type="ECO:0000313" key="2">
    <source>
        <dbReference type="EMBL" id="MVT41723.1"/>
    </source>
</evidence>
<dbReference type="SUPFAM" id="SSF101898">
    <property type="entry name" value="NHL repeat"/>
    <property type="match status" value="1"/>
</dbReference>
<keyword evidence="1" id="KW-0472">Membrane</keyword>
<evidence type="ECO:0000256" key="1">
    <source>
        <dbReference type="SAM" id="Phobius"/>
    </source>
</evidence>
<protein>
    <submittedName>
        <fullName evidence="2">Uncharacterized protein</fullName>
    </submittedName>
</protein>
<proteinExistence type="predicted"/>
<keyword evidence="1" id="KW-0812">Transmembrane</keyword>
<dbReference type="EMBL" id="WRXO01000003">
    <property type="protein sequence ID" value="MVT41723.1"/>
    <property type="molecule type" value="Genomic_DNA"/>
</dbReference>
<feature type="transmembrane region" description="Helical" evidence="1">
    <location>
        <begin position="462"/>
        <end position="486"/>
    </location>
</feature>
<comment type="caution">
    <text evidence="2">The sequence shown here is derived from an EMBL/GenBank/DDBJ whole genome shotgun (WGS) entry which is preliminary data.</text>
</comment>
<organism evidence="2 3">
    <name type="scientific">Chitinophaga oryziterrae</name>
    <dbReference type="NCBI Taxonomy" id="1031224"/>
    <lineage>
        <taxon>Bacteria</taxon>
        <taxon>Pseudomonadati</taxon>
        <taxon>Bacteroidota</taxon>
        <taxon>Chitinophagia</taxon>
        <taxon>Chitinophagales</taxon>
        <taxon>Chitinophagaceae</taxon>
        <taxon>Chitinophaga</taxon>
    </lineage>
</organism>
<sequence>MDSVTLHFDFSHLQHLNKDGLNIKFVNSNKKAIVKEHTSQTLAHYRSTNKLLQVLSDDALGKFTHYVEHAEFSSEEIGFNVITYPSTRPGAVAGEIAAMYNYIPRKKLKKAVSVMNANGRNAFLPAKLKYYTAGTLKLAAPLALQELTDYHSDTNLTVNILDTALSVVMQHPEIASVLADVHYRIAEDIILADPLFTDLWQYLLMHPAEGDAPWYDNTIVKDPAGNIMPPASDLIDCEGEVIVWPVIEIDGKEVSAIPQYNLSDGLKEVMTPLLHSILQKLKDTSWLKGSQWDAINGSTGEVSVSDQSDPVLKAEHLLGDSGKTKWTINNKTSEYGLHLYWETLHFDDASKRLSFEVKNWPNRGLGVYCQFKTPDGAIINNPTNWESATGGLNGLVKDWFEYSTSKKYLTYIGAGSVFFGFPVWAPKVRLSFPVPDNASTVNVFFGGLGVGNWDMDVDKLGLVYTSVVCYGIPALFSALSVGVSSTQWYADFFKKRENVVILVSASLACYTLIIGAATQNGMDIEPFLIKAAEFVGGILFSQGMKAFAAPAVAQVSKDKVIQSTPVTGLAHQLVSMASAITSMVATTAQVLQSPATYNIEAKRSMQLTVLVKPDPTHGTSSQAPIWPKASDNYQILVQYEGNTSSKKKVGKMPLKSDEPIEVLFSEKTQDELPVAPGQKMQIITTVYSKEEWIVGQWTSGWMDAVPTKNGARREEGSIIERLVPLLPSTKYQHLEKLDYNGKEKKYQWIKKADAPKATRAILNHQDVSELVNLTINNIAYKIGYCYRAAQQQLPLDYGTGKQSTSMYLLKAVSTLANPGAGMKVSTLGQSIQSYIAFDQFGPAGLFGVDQAERFMPDLNTKPAVAAALRSLFSANGFTLPDNALVTVVKKDASWTIGIPGSKPLYDLRRQVDVIKVFRWPTPEFSPNNFYLDTRTYDTQKMYHLRLVDLNDEKNSSFDFESRKSWGAFPMEHISAVAIHPNNFALAISYRNNKIAIVELPATGMDETKAPIAIPLSGKGVREGLLQGPVAMTIAADGRILVLEDINARIQAFDTRGNSVPCFKAELSFEVSLSLKTILSSKTSSVLLMQALQKQVPVYYPDSDQRYLLVSLVSLTSSFREELNTGRLGNALREKFKARLLSLSNDAVCHCTEKDKLWLIVDPTEGISYDVRFNGEKTNEIDVYRSMNLTIGEKSPGKAWTVADQTNSLYYDVLLNEAETAIIFTRLSSVMKLKDAPGSQRTYLDISSETKGFIYVLSYKDTGAKPEDYKLDIYNPDGTPLTPNKLSDNGQVNAARFVVDQWRTLFTLNYEQMEGAAGRPEPTVSQWIPTT</sequence>